<keyword evidence="2" id="KW-1185">Reference proteome</keyword>
<proteinExistence type="predicted"/>
<evidence type="ECO:0000313" key="1">
    <source>
        <dbReference type="EMBL" id="RAL38105.1"/>
    </source>
</evidence>
<gene>
    <name evidence="1" type="ORF">DM860_000799</name>
</gene>
<evidence type="ECO:0000313" key="2">
    <source>
        <dbReference type="Proteomes" id="UP000249390"/>
    </source>
</evidence>
<sequence length="309" mass="34959">MAFLRSITRTRSLFSAVQKLRFRPDSPSLGHISRLQEVQRRSITISSLFSSKIDSDSDKVGAGAVEEGHRARCELTDLEEDSRFLLENRGIEEVSKNDDNDDDDLGNPFKIPLKRSKTPEVLKPLSPEMATLVTHLYEEGYFKDANFVDHKKLDITCFEHNYARNHIKRAVVQFGRDKQEIAKLLPAKDLKKVARFGCPSVVTKGVHSAKLLRRFYKIPEDTVCIKCAIRESCKFECQDLLPVKVPKLQLHNVMRVITLYALGPIPEELVVPAEIMESVNRLLREVVNLSKTRSVKSESDGVGIPTTSN</sequence>
<name>A0A328CXE7_9ASTE</name>
<organism evidence="1 2">
    <name type="scientific">Cuscuta australis</name>
    <dbReference type="NCBI Taxonomy" id="267555"/>
    <lineage>
        <taxon>Eukaryota</taxon>
        <taxon>Viridiplantae</taxon>
        <taxon>Streptophyta</taxon>
        <taxon>Embryophyta</taxon>
        <taxon>Tracheophyta</taxon>
        <taxon>Spermatophyta</taxon>
        <taxon>Magnoliopsida</taxon>
        <taxon>eudicotyledons</taxon>
        <taxon>Gunneridae</taxon>
        <taxon>Pentapetalae</taxon>
        <taxon>asterids</taxon>
        <taxon>lamiids</taxon>
        <taxon>Solanales</taxon>
        <taxon>Convolvulaceae</taxon>
        <taxon>Cuscuteae</taxon>
        <taxon>Cuscuta</taxon>
        <taxon>Cuscuta subgen. Grammica</taxon>
        <taxon>Cuscuta sect. Cleistogrammica</taxon>
    </lineage>
</organism>
<comment type="caution">
    <text evidence="1">The sequence shown here is derived from an EMBL/GenBank/DDBJ whole genome shotgun (WGS) entry which is preliminary data.</text>
</comment>
<protein>
    <submittedName>
        <fullName evidence="1">Uncharacterized protein</fullName>
    </submittedName>
</protein>
<dbReference type="Proteomes" id="UP000249390">
    <property type="component" value="Unassembled WGS sequence"/>
</dbReference>
<dbReference type="AlphaFoldDB" id="A0A328CXE7"/>
<reference evidence="1 2" key="1">
    <citation type="submission" date="2018-06" db="EMBL/GenBank/DDBJ databases">
        <title>The Genome of Cuscuta australis (Dodder) Provides Insight into the Evolution of Plant Parasitism.</title>
        <authorList>
            <person name="Liu H."/>
        </authorList>
    </citation>
    <scope>NUCLEOTIDE SEQUENCE [LARGE SCALE GENOMIC DNA]</scope>
    <source>
        <strain evidence="2">cv. Yunnan</strain>
        <tissue evidence="1">Vines</tissue>
    </source>
</reference>
<dbReference type="EMBL" id="NQVE01000215">
    <property type="protein sequence ID" value="RAL38105.1"/>
    <property type="molecule type" value="Genomic_DNA"/>
</dbReference>
<accession>A0A328CXE7</accession>